<organism evidence="9 10">
    <name type="scientific">Archangium lansingense</name>
    <dbReference type="NCBI Taxonomy" id="2995310"/>
    <lineage>
        <taxon>Bacteria</taxon>
        <taxon>Pseudomonadati</taxon>
        <taxon>Myxococcota</taxon>
        <taxon>Myxococcia</taxon>
        <taxon>Myxococcales</taxon>
        <taxon>Cystobacterineae</taxon>
        <taxon>Archangiaceae</taxon>
        <taxon>Archangium</taxon>
    </lineage>
</organism>
<evidence type="ECO:0000313" key="10">
    <source>
        <dbReference type="Proteomes" id="UP001207654"/>
    </source>
</evidence>
<evidence type="ECO:0000313" key="9">
    <source>
        <dbReference type="EMBL" id="MCY1078690.1"/>
    </source>
</evidence>
<dbReference type="PANTHER" id="PTHR23053:SF0">
    <property type="entry name" value="HYDROCEPHALUS-INDUCING PROTEIN HOMOLOG"/>
    <property type="match status" value="1"/>
</dbReference>
<dbReference type="PANTHER" id="PTHR23053">
    <property type="entry name" value="DLEC1 DELETED IN LUNG AND ESOPHAGEAL CANCER 1"/>
    <property type="match status" value="1"/>
</dbReference>
<comment type="caution">
    <text evidence="9">The sequence shown here is derived from an EMBL/GenBank/DDBJ whole genome shotgun (WGS) entry which is preliminary data.</text>
</comment>
<proteinExistence type="predicted"/>
<name>A0ABT4AAJ5_9BACT</name>
<keyword evidence="10" id="KW-1185">Reference proteome</keyword>
<evidence type="ECO:0000256" key="5">
    <source>
        <dbReference type="ARBA" id="ARBA00023273"/>
    </source>
</evidence>
<reference evidence="9 10" key="1">
    <citation type="submission" date="2022-11" db="EMBL/GenBank/DDBJ databases">
        <title>Minimal conservation of predation-associated metabolite biosynthetic gene clusters underscores biosynthetic potential of Myxococcota including descriptions for ten novel species: Archangium lansinium sp. nov., Myxococcus landrumus sp. nov., Nannocystis bai.</title>
        <authorList>
            <person name="Ahearne A."/>
            <person name="Stevens C."/>
            <person name="Phillips K."/>
        </authorList>
    </citation>
    <scope>NUCLEOTIDE SEQUENCE [LARGE SCALE GENOMIC DNA]</scope>
    <source>
        <strain evidence="9 10">MIWBW</strain>
    </source>
</reference>
<feature type="domain" description="HYDIN/VesB/CFA65-like Ig-like" evidence="8">
    <location>
        <begin position="1444"/>
        <end position="1541"/>
    </location>
</feature>
<comment type="subcellular location">
    <subcellularLocation>
        <location evidence="1">Cell projection</location>
        <location evidence="1">Cilium</location>
    </subcellularLocation>
    <subcellularLocation>
        <location evidence="2">Cytoplasm</location>
    </subcellularLocation>
</comment>
<dbReference type="Pfam" id="PF22544">
    <property type="entry name" value="HYDIN_VesB_CFA65-like_Ig"/>
    <property type="match status" value="3"/>
</dbReference>
<feature type="domain" description="HYDIN/VesB/CFA65-like Ig-like" evidence="8">
    <location>
        <begin position="441"/>
        <end position="540"/>
    </location>
</feature>
<accession>A0ABT4AAJ5</accession>
<evidence type="ECO:0000256" key="6">
    <source>
        <dbReference type="SAM" id="MobiDB-lite"/>
    </source>
</evidence>
<sequence>MPRALTPGVVASSLTWSREELIFAPQDSCTSRTEPVTLFNGTGASRTIYFASIQSPFTIKEIKNGTTVVQLPVTLPANESLTFTLELTPRDFGPVQGSLLLFSDDPILPNPTVSLSGAGTGAFFKVDVTSLAFGSQTLGSSTFRDVRVSNTGDAPLTFSGRAPALPFSVQLASTSGPLPAEIVVDAQSFKDLRVSFQPTSSGSFQANLPLQRSLPCSQMFVISLAGTAQTAPVLTATPATLDFGPQRVGVDSPERQVTIRNVSTSSLTLNHSSISPNFTVVSSTPTLPRLVSPNEDVVIKVKFSPVNDIASSGALTLSASGQGTNFEVPLLGAGTRPLITFEPSALDLGSQRAGTASTAMNVTVRNGRAFEMKGLTASVSGPFLISPSSFNLPANGTFPLQVVFSPLASNSGQMLGSVTVSGMSSEPVFSLPLQGTAVRTQLTLNPGTVDFGDVVVGTTASRQFTLTNPSPLDVTLHDVPVQPPFSIVLPQTPAGMVIPANGGHLALEVRFTPDARQSSQQSVNVSSNSTSPSPVLALSGKGVAPMLTLSVTSLDFRNKIVGGEYSSPVTVTNSGDSEVKLSTSVESPFRVQGLPPSTRLASQGSVTIQVVFAPTSLASVEKSLRFLDEDNVEMARMQLTGSANGPVPIFSPELELDLGSVQVAKACSKTDTSFNPNKPQPVSISNSSSATNPLKIQGIATNPPFSVILPSGTPFPTPGSTLNLQPGEVLLLDVCFVPTQETPANSEEEGGLRISYEGNTSDKVIKLVGRGAMASLTLDRTAVDFGAVPLGGFREVPLTLRNPGELPVRLTEVISTNPLFSFRDVSWPKELDPLDEVYFFASFLPVTDGNFSASLQIKTENAGTLTLPMVGTGASAKAALSLSSHNFGSLQVGNTSTPISVYISNVGTAPLLFNGATTTTGDFTFETELPNAGWPVQIDPQAQHELKVFFKPRRAGVLSGTLSLTSNAQAAPLQVSLQGTGLGLVEILPASLDFGSANVGDPAREGLVTIVNSTVDPVNITGITTSNPDEFAVVPTPFPSKVLQANEFLAIPLHFKPKHLGQRSATLNIPMGVSSRQVALTGVGTSPELELLPSGVMDFGGVKINTPSAADAGILTLINRGSSASGSDAGYPGVITLSKLELSGADSANFELGQLPLPQELQPGAQLQVPVTFRPTQQGALTASLFLTTGPLSGADGGVGGHARTVSLTGMGLSSVLELSNRELNFGMQVGGRTSEPKSFTITNKGGRAITLVMDVEGEQFSHFTMQVTDARTGAPKNPPYLLEGGSTAKVSVRFTPLAGVSSDAQVRIRSNDGDDDSVPLKGLGMFSDLEADVENLEVDFGTVLAPSDPKNVSRFLTITNTTTQDVTLNAPVLEGPAPSHFELLEQWTAGTVLSANQRATLKLGYRAQEATNSEATLVVSTTKSTSDQALRVSLTGRAVTNFLSVTPMDLDFGFVDIGGQSDPTEITLTNEARVDRLVRVESANPAFEVEASELTSPLEPGESATLRVTFHPTEGGTSSGELRLRLQGEDSADIVIKLRGQGRTLEIEGGACSCGAGGGNALLGLLGLVALRGRPRPRVRGDEPGTKRVPNPANVPERR</sequence>
<evidence type="ECO:0000256" key="1">
    <source>
        <dbReference type="ARBA" id="ARBA00004138"/>
    </source>
</evidence>
<feature type="domain" description="Abnormal spindle-like microcephaly-associated protein ASH" evidence="7">
    <location>
        <begin position="552"/>
        <end position="632"/>
    </location>
</feature>
<dbReference type="NCBIfam" id="NF012200">
    <property type="entry name" value="choice_anch_D"/>
    <property type="match status" value="12"/>
</dbReference>
<dbReference type="RefSeq" id="WP_267537455.1">
    <property type="nucleotide sequence ID" value="NZ_JAPNKA010000001.1"/>
</dbReference>
<protein>
    <submittedName>
        <fullName evidence="9">Choice-of-anchor D domain-containing protein</fullName>
    </submittedName>
</protein>
<dbReference type="InterPro" id="IPR033305">
    <property type="entry name" value="Hydin-like"/>
</dbReference>
<keyword evidence="5" id="KW-0966">Cell projection</keyword>
<evidence type="ECO:0000256" key="2">
    <source>
        <dbReference type="ARBA" id="ARBA00004496"/>
    </source>
</evidence>
<feature type="domain" description="HYDIN/VesB/CFA65-like Ig-like" evidence="8">
    <location>
        <begin position="883"/>
        <end position="980"/>
    </location>
</feature>
<dbReference type="Gene3D" id="2.60.40.10">
    <property type="entry name" value="Immunoglobulins"/>
    <property type="match status" value="13"/>
</dbReference>
<dbReference type="Pfam" id="PF15780">
    <property type="entry name" value="ASH"/>
    <property type="match status" value="1"/>
</dbReference>
<evidence type="ECO:0000259" key="8">
    <source>
        <dbReference type="Pfam" id="PF22544"/>
    </source>
</evidence>
<evidence type="ECO:0000256" key="4">
    <source>
        <dbReference type="ARBA" id="ARBA00023069"/>
    </source>
</evidence>
<dbReference type="InterPro" id="IPR053879">
    <property type="entry name" value="HYDIN_VesB_CFA65-like_Ig"/>
</dbReference>
<evidence type="ECO:0000256" key="3">
    <source>
        <dbReference type="ARBA" id="ARBA00022490"/>
    </source>
</evidence>
<dbReference type="InterPro" id="IPR031549">
    <property type="entry name" value="ASH"/>
</dbReference>
<feature type="region of interest" description="Disordered" evidence="6">
    <location>
        <begin position="1577"/>
        <end position="1600"/>
    </location>
</feature>
<evidence type="ECO:0000259" key="7">
    <source>
        <dbReference type="Pfam" id="PF15780"/>
    </source>
</evidence>
<dbReference type="EMBL" id="JAPNKA010000001">
    <property type="protein sequence ID" value="MCY1078690.1"/>
    <property type="molecule type" value="Genomic_DNA"/>
</dbReference>
<gene>
    <name evidence="9" type="ORF">OV287_29900</name>
</gene>
<keyword evidence="3" id="KW-0963">Cytoplasm</keyword>
<dbReference type="Proteomes" id="UP001207654">
    <property type="component" value="Unassembled WGS sequence"/>
</dbReference>
<dbReference type="InterPro" id="IPR013783">
    <property type="entry name" value="Ig-like_fold"/>
</dbReference>
<keyword evidence="4" id="KW-0969">Cilium</keyword>